<feature type="compositionally biased region" description="Polar residues" evidence="1">
    <location>
        <begin position="7"/>
        <end position="17"/>
    </location>
</feature>
<protein>
    <submittedName>
        <fullName evidence="2">Uncharacterized protein</fullName>
    </submittedName>
</protein>
<accession>A0A1M6S927</accession>
<gene>
    <name evidence="2" type="ORF">SAMN02745136_02458</name>
</gene>
<feature type="region of interest" description="Disordered" evidence="1">
    <location>
        <begin position="257"/>
        <end position="312"/>
    </location>
</feature>
<sequence>MKVGASQVYSTNNVTNRAQREEVQNQKAENEKTGHKKETRRKTIFAGDLNVNQDLIANKKALGQKQAIKKILDAFTSELNIDNNVQNLKDQQDALRTSINEYKDKIKSVQDMKKGIQEGYGVSDDSQEQKDMDILSKAETNPDALTDAEKGRLKDLKLLIKAKDNPGLLTDKDQERLKDLNPLTDYQKEIIESNKMESFYNKKVEDANKQIESINQTVEAIGLSRLKSHPVLDAKKEAEDILKDTAKEVVGMLLNEAVEKTDKKLEDQTKTDEDKKDDGTQSEKKTEENAKTGDNSKSDDDSLNSIAQKQDKVMREIKKQALKDNLTMDDIKGIIVDEQS</sequence>
<evidence type="ECO:0000313" key="3">
    <source>
        <dbReference type="Proteomes" id="UP000184386"/>
    </source>
</evidence>
<evidence type="ECO:0000313" key="2">
    <source>
        <dbReference type="EMBL" id="SHK41253.1"/>
    </source>
</evidence>
<feature type="compositionally biased region" description="Basic and acidic residues" evidence="1">
    <location>
        <begin position="257"/>
        <end position="300"/>
    </location>
</feature>
<dbReference type="AlphaFoldDB" id="A0A1M6S927"/>
<dbReference type="OrthoDB" id="1997688at2"/>
<dbReference type="Proteomes" id="UP000184386">
    <property type="component" value="Unassembled WGS sequence"/>
</dbReference>
<proteinExistence type="predicted"/>
<keyword evidence="3" id="KW-1185">Reference proteome</keyword>
<feature type="region of interest" description="Disordered" evidence="1">
    <location>
        <begin position="1"/>
        <end position="41"/>
    </location>
</feature>
<feature type="compositionally biased region" description="Basic and acidic residues" evidence="1">
    <location>
        <begin position="18"/>
        <end position="33"/>
    </location>
</feature>
<reference evidence="2 3" key="1">
    <citation type="submission" date="2016-11" db="EMBL/GenBank/DDBJ databases">
        <authorList>
            <person name="Jaros S."/>
            <person name="Januszkiewicz K."/>
            <person name="Wedrychowicz H."/>
        </authorList>
    </citation>
    <scope>NUCLEOTIDE SEQUENCE [LARGE SCALE GENOMIC DNA]</scope>
    <source>
        <strain evidence="2 3">DSM 15929</strain>
    </source>
</reference>
<organism evidence="2 3">
    <name type="scientific">Anaerocolumna jejuensis DSM 15929</name>
    <dbReference type="NCBI Taxonomy" id="1121322"/>
    <lineage>
        <taxon>Bacteria</taxon>
        <taxon>Bacillati</taxon>
        <taxon>Bacillota</taxon>
        <taxon>Clostridia</taxon>
        <taxon>Lachnospirales</taxon>
        <taxon>Lachnospiraceae</taxon>
        <taxon>Anaerocolumna</taxon>
    </lineage>
</organism>
<evidence type="ECO:0000256" key="1">
    <source>
        <dbReference type="SAM" id="MobiDB-lite"/>
    </source>
</evidence>
<dbReference type="RefSeq" id="WP_073276240.1">
    <property type="nucleotide sequence ID" value="NZ_FRAC01000011.1"/>
</dbReference>
<dbReference type="EMBL" id="FRAC01000011">
    <property type="protein sequence ID" value="SHK41253.1"/>
    <property type="molecule type" value="Genomic_DNA"/>
</dbReference>
<name>A0A1M6S927_9FIRM</name>